<accession>A0ABX9ALZ1</accession>
<evidence type="ECO:0000259" key="2">
    <source>
        <dbReference type="Pfam" id="PF07811"/>
    </source>
</evidence>
<dbReference type="RefSeq" id="WP_222157854.1">
    <property type="nucleotide sequence ID" value="NZ_CP081864.1"/>
</dbReference>
<reference evidence="3 4" key="1">
    <citation type="submission" date="2021-08" db="EMBL/GenBank/DDBJ databases">
        <title>Culture and genomic analysis of Symbiopectobacterium purcellii sp. nov. gen. nov., isolated from the leafhopper Empoasca decipiens.</title>
        <authorList>
            <person name="Nadal-Jimenez P."/>
            <person name="Siozios S."/>
            <person name="Halliday N."/>
            <person name="Camara M."/>
            <person name="Hurst G.D.D."/>
        </authorList>
    </citation>
    <scope>NUCLEOTIDE SEQUENCE [LARGE SCALE GENOMIC DNA]</scope>
    <source>
        <strain evidence="3 4">SyEd1</strain>
    </source>
</reference>
<keyword evidence="4" id="KW-1185">Reference proteome</keyword>
<gene>
    <name evidence="3" type="ORF">K6K13_15855</name>
</gene>
<dbReference type="InterPro" id="IPR012495">
    <property type="entry name" value="TadE-like_dom"/>
</dbReference>
<keyword evidence="1" id="KW-1133">Transmembrane helix</keyword>
<keyword evidence="1" id="KW-0472">Membrane</keyword>
<dbReference type="EMBL" id="CP081864">
    <property type="protein sequence ID" value="QZN94740.1"/>
    <property type="molecule type" value="Genomic_DNA"/>
</dbReference>
<evidence type="ECO:0000313" key="4">
    <source>
        <dbReference type="Proteomes" id="UP000825886"/>
    </source>
</evidence>
<evidence type="ECO:0000256" key="1">
    <source>
        <dbReference type="SAM" id="Phobius"/>
    </source>
</evidence>
<protein>
    <submittedName>
        <fullName evidence="3">Pilus assembly protein</fullName>
    </submittedName>
</protein>
<name>A0ABX9ALZ1_9ENTR</name>
<dbReference type="Pfam" id="PF07811">
    <property type="entry name" value="TadE"/>
    <property type="match status" value="1"/>
</dbReference>
<sequence length="160" mass="18282">MNNKTSWYRSSSGSAALEFSLLFIPFVMAFLFLAELCRVVYISSALDLILAESSYRTSLRQPGSDYHAYFTKAMNKRLGVWPLFTGNIAVSSSARYCNNINVLIDNGKHCSSTHATGKPLALYLVNIHYQPLFFLFPTMMVEQQWKRKVTFVQEFQRGEL</sequence>
<keyword evidence="1" id="KW-0812">Transmembrane</keyword>
<evidence type="ECO:0000313" key="3">
    <source>
        <dbReference type="EMBL" id="QZN94740.1"/>
    </source>
</evidence>
<dbReference type="Proteomes" id="UP000825886">
    <property type="component" value="Chromosome"/>
</dbReference>
<organism evidence="3 4">
    <name type="scientific">Symbiopectobacterium purcellii</name>
    <dbReference type="NCBI Taxonomy" id="2871826"/>
    <lineage>
        <taxon>Bacteria</taxon>
        <taxon>Pseudomonadati</taxon>
        <taxon>Pseudomonadota</taxon>
        <taxon>Gammaproteobacteria</taxon>
        <taxon>Enterobacterales</taxon>
        <taxon>Enterobacteriaceae</taxon>
    </lineage>
</organism>
<proteinExistence type="predicted"/>
<feature type="transmembrane region" description="Helical" evidence="1">
    <location>
        <begin position="20"/>
        <end position="41"/>
    </location>
</feature>
<feature type="domain" description="TadE-like" evidence="2">
    <location>
        <begin position="13"/>
        <end position="47"/>
    </location>
</feature>